<feature type="compositionally biased region" description="Low complexity" evidence="9">
    <location>
        <begin position="2443"/>
        <end position="2456"/>
    </location>
</feature>
<feature type="compositionally biased region" description="Polar residues" evidence="9">
    <location>
        <begin position="55"/>
        <end position="76"/>
    </location>
</feature>
<feature type="compositionally biased region" description="Basic and acidic residues" evidence="9">
    <location>
        <begin position="2132"/>
        <end position="2146"/>
    </location>
</feature>
<keyword evidence="5" id="KW-0805">Transcription regulation</keyword>
<evidence type="ECO:0000259" key="10">
    <source>
        <dbReference type="PROSITE" id="PS50016"/>
    </source>
</evidence>
<dbReference type="GO" id="GO:0005634">
    <property type="term" value="C:nucleus"/>
    <property type="evidence" value="ECO:0007669"/>
    <property type="project" value="UniProtKB-SubCell"/>
</dbReference>
<feature type="compositionally biased region" description="Basic and acidic residues" evidence="9">
    <location>
        <begin position="2695"/>
        <end position="2725"/>
    </location>
</feature>
<keyword evidence="2" id="KW-0479">Metal-binding</keyword>
<feature type="compositionally biased region" description="Polar residues" evidence="9">
    <location>
        <begin position="187"/>
        <end position="196"/>
    </location>
</feature>
<feature type="region of interest" description="Disordered" evidence="9">
    <location>
        <begin position="858"/>
        <end position="1003"/>
    </location>
</feature>
<feature type="region of interest" description="Disordered" evidence="9">
    <location>
        <begin position="464"/>
        <end position="566"/>
    </location>
</feature>
<evidence type="ECO:0000256" key="9">
    <source>
        <dbReference type="SAM" id="MobiDB-lite"/>
    </source>
</evidence>
<dbReference type="Gene3D" id="3.30.40.10">
    <property type="entry name" value="Zinc/RING finger domain, C3HC4 (zinc finger)"/>
    <property type="match status" value="1"/>
</dbReference>
<feature type="compositionally biased region" description="Acidic residues" evidence="9">
    <location>
        <begin position="2110"/>
        <end position="2119"/>
    </location>
</feature>
<keyword evidence="4" id="KW-0862">Zinc</keyword>
<feature type="region of interest" description="Disordered" evidence="9">
    <location>
        <begin position="372"/>
        <end position="414"/>
    </location>
</feature>
<organism evidence="12 13">
    <name type="scientific">Cryptotermes secundus</name>
    <dbReference type="NCBI Taxonomy" id="105785"/>
    <lineage>
        <taxon>Eukaryota</taxon>
        <taxon>Metazoa</taxon>
        <taxon>Ecdysozoa</taxon>
        <taxon>Arthropoda</taxon>
        <taxon>Hexapoda</taxon>
        <taxon>Insecta</taxon>
        <taxon>Pterygota</taxon>
        <taxon>Neoptera</taxon>
        <taxon>Polyneoptera</taxon>
        <taxon>Dictyoptera</taxon>
        <taxon>Blattodea</taxon>
        <taxon>Blattoidea</taxon>
        <taxon>Termitoidae</taxon>
        <taxon>Kalotermitidae</taxon>
        <taxon>Cryptotermitinae</taxon>
        <taxon>Cryptotermes</taxon>
    </lineage>
</organism>
<feature type="compositionally biased region" description="Basic and acidic residues" evidence="9">
    <location>
        <begin position="648"/>
        <end position="667"/>
    </location>
</feature>
<evidence type="ECO:0008006" key="14">
    <source>
        <dbReference type="Google" id="ProtNLM"/>
    </source>
</evidence>
<dbReference type="InterPro" id="IPR003618">
    <property type="entry name" value="TFIIS_cen_dom"/>
</dbReference>
<evidence type="ECO:0000256" key="8">
    <source>
        <dbReference type="PROSITE-ProRule" id="PRU00146"/>
    </source>
</evidence>
<dbReference type="Pfam" id="PF07533">
    <property type="entry name" value="BRK"/>
    <property type="match status" value="1"/>
</dbReference>
<evidence type="ECO:0000256" key="3">
    <source>
        <dbReference type="ARBA" id="ARBA00022771"/>
    </source>
</evidence>
<feature type="compositionally biased region" description="Low complexity" evidence="9">
    <location>
        <begin position="237"/>
        <end position="259"/>
    </location>
</feature>
<keyword evidence="3 8" id="KW-0863">Zinc-finger</keyword>
<feature type="compositionally biased region" description="Polar residues" evidence="9">
    <location>
        <begin position="749"/>
        <end position="760"/>
    </location>
</feature>
<feature type="domain" description="PHD-type" evidence="10">
    <location>
        <begin position="1004"/>
        <end position="1058"/>
    </location>
</feature>
<keyword evidence="13" id="KW-1185">Reference proteome</keyword>
<protein>
    <recommendedName>
        <fullName evidence="14">Death-inducer obliterator 1</fullName>
    </recommendedName>
</protein>
<dbReference type="SMART" id="SM00510">
    <property type="entry name" value="TFS2M"/>
    <property type="match status" value="1"/>
</dbReference>
<feature type="region of interest" description="Disordered" evidence="9">
    <location>
        <begin position="2415"/>
        <end position="2547"/>
    </location>
</feature>
<dbReference type="Proteomes" id="UP000235965">
    <property type="component" value="Unassembled WGS sequence"/>
</dbReference>
<comment type="caution">
    <text evidence="12">The sequence shown here is derived from an EMBL/GenBank/DDBJ whole genome shotgun (WGS) entry which is preliminary data.</text>
</comment>
<dbReference type="FunCoup" id="A0A2J7QDE2">
    <property type="interactions" value="504"/>
</dbReference>
<dbReference type="InterPro" id="IPR013083">
    <property type="entry name" value="Znf_RING/FYVE/PHD"/>
</dbReference>
<dbReference type="OrthoDB" id="1884872at2759"/>
<comment type="subcellular location">
    <subcellularLocation>
        <location evidence="1">Nucleus</location>
    </subcellularLocation>
</comment>
<dbReference type="Pfam" id="PF00628">
    <property type="entry name" value="PHD"/>
    <property type="match status" value="1"/>
</dbReference>
<feature type="region of interest" description="Disordered" evidence="9">
    <location>
        <begin position="164"/>
        <end position="261"/>
    </location>
</feature>
<reference evidence="12 13" key="1">
    <citation type="submission" date="2017-12" db="EMBL/GenBank/DDBJ databases">
        <title>Hemimetabolous genomes reveal molecular basis of termite eusociality.</title>
        <authorList>
            <person name="Harrison M.C."/>
            <person name="Jongepier E."/>
            <person name="Robertson H.M."/>
            <person name="Arning N."/>
            <person name="Bitard-Feildel T."/>
            <person name="Chao H."/>
            <person name="Childers C.P."/>
            <person name="Dinh H."/>
            <person name="Doddapaneni H."/>
            <person name="Dugan S."/>
            <person name="Gowin J."/>
            <person name="Greiner C."/>
            <person name="Han Y."/>
            <person name="Hu H."/>
            <person name="Hughes D.S.T."/>
            <person name="Huylmans A.-K."/>
            <person name="Kemena C."/>
            <person name="Kremer L.P.M."/>
            <person name="Lee S.L."/>
            <person name="Lopez-Ezquerra A."/>
            <person name="Mallet L."/>
            <person name="Monroy-Kuhn J.M."/>
            <person name="Moser A."/>
            <person name="Murali S.C."/>
            <person name="Muzny D.M."/>
            <person name="Otani S."/>
            <person name="Piulachs M.-D."/>
            <person name="Poelchau M."/>
            <person name="Qu J."/>
            <person name="Schaub F."/>
            <person name="Wada-Katsumata A."/>
            <person name="Worley K.C."/>
            <person name="Xie Q."/>
            <person name="Ylla G."/>
            <person name="Poulsen M."/>
            <person name="Gibbs R.A."/>
            <person name="Schal C."/>
            <person name="Richards S."/>
            <person name="Belles X."/>
            <person name="Korb J."/>
            <person name="Bornberg-Bauer E."/>
        </authorList>
    </citation>
    <scope>NUCLEOTIDE SEQUENCE [LARGE SCALE GENOMIC DNA]</scope>
    <source>
        <tissue evidence="12">Whole body</tissue>
    </source>
</reference>
<feature type="domain" description="TFIIS central" evidence="11">
    <location>
        <begin position="1443"/>
        <end position="1563"/>
    </location>
</feature>
<feature type="compositionally biased region" description="Low complexity" evidence="9">
    <location>
        <begin position="895"/>
        <end position="920"/>
    </location>
</feature>
<dbReference type="InterPro" id="IPR037259">
    <property type="entry name" value="BRK_sf"/>
</dbReference>
<feature type="compositionally biased region" description="Gly residues" evidence="9">
    <location>
        <begin position="2638"/>
        <end position="2649"/>
    </location>
</feature>
<name>A0A2J7QDE2_9NEOP</name>
<feature type="region of interest" description="Disordered" evidence="9">
    <location>
        <begin position="1059"/>
        <end position="1124"/>
    </location>
</feature>
<feature type="region of interest" description="Disordered" evidence="9">
    <location>
        <begin position="1758"/>
        <end position="1802"/>
    </location>
</feature>
<feature type="compositionally biased region" description="Basic residues" evidence="9">
    <location>
        <begin position="219"/>
        <end position="228"/>
    </location>
</feature>
<dbReference type="InterPro" id="IPR019787">
    <property type="entry name" value="Znf_PHD-finger"/>
</dbReference>
<feature type="region of interest" description="Disordered" evidence="9">
    <location>
        <begin position="2695"/>
        <end position="2753"/>
    </location>
</feature>
<evidence type="ECO:0000256" key="2">
    <source>
        <dbReference type="ARBA" id="ARBA00022723"/>
    </source>
</evidence>
<dbReference type="Gene3D" id="1.10.472.30">
    <property type="entry name" value="Transcription elongation factor S-II, central domain"/>
    <property type="match status" value="1"/>
</dbReference>
<dbReference type="InterPro" id="IPR001965">
    <property type="entry name" value="Znf_PHD"/>
</dbReference>
<feature type="region of interest" description="Disordered" evidence="9">
    <location>
        <begin position="1609"/>
        <end position="1745"/>
    </location>
</feature>
<feature type="compositionally biased region" description="Basic and acidic residues" evidence="9">
    <location>
        <begin position="710"/>
        <end position="725"/>
    </location>
</feature>
<dbReference type="InterPro" id="IPR019786">
    <property type="entry name" value="Zinc_finger_PHD-type_CS"/>
</dbReference>
<feature type="compositionally biased region" description="Polar residues" evidence="9">
    <location>
        <begin position="401"/>
        <end position="414"/>
    </location>
</feature>
<feature type="compositionally biased region" description="Basic and acidic residues" evidence="9">
    <location>
        <begin position="2604"/>
        <end position="2624"/>
    </location>
</feature>
<feature type="compositionally biased region" description="Polar residues" evidence="9">
    <location>
        <begin position="2419"/>
        <end position="2429"/>
    </location>
</feature>
<dbReference type="Gene3D" id="3.40.5.120">
    <property type="match status" value="1"/>
</dbReference>
<feature type="compositionally biased region" description="Low complexity" evidence="9">
    <location>
        <begin position="380"/>
        <end position="400"/>
    </location>
</feature>
<evidence type="ECO:0000256" key="4">
    <source>
        <dbReference type="ARBA" id="ARBA00022833"/>
    </source>
</evidence>
<feature type="compositionally biased region" description="Low complexity" evidence="9">
    <location>
        <begin position="167"/>
        <end position="178"/>
    </location>
</feature>
<dbReference type="InterPro" id="IPR011011">
    <property type="entry name" value="Znf_FYVE_PHD"/>
</dbReference>
<dbReference type="Pfam" id="PF07744">
    <property type="entry name" value="SPOC"/>
    <property type="match status" value="1"/>
</dbReference>
<dbReference type="SMART" id="SM00249">
    <property type="entry name" value="PHD"/>
    <property type="match status" value="1"/>
</dbReference>
<feature type="compositionally biased region" description="Polar residues" evidence="9">
    <location>
        <begin position="206"/>
        <end position="217"/>
    </location>
</feature>
<feature type="compositionally biased region" description="Basic and acidic residues" evidence="9">
    <location>
        <begin position="1622"/>
        <end position="1696"/>
    </location>
</feature>
<dbReference type="PROSITE" id="PS01359">
    <property type="entry name" value="ZF_PHD_1"/>
    <property type="match status" value="1"/>
</dbReference>
<dbReference type="InterPro" id="IPR006576">
    <property type="entry name" value="BRK_domain"/>
</dbReference>
<evidence type="ECO:0000256" key="1">
    <source>
        <dbReference type="ARBA" id="ARBA00004123"/>
    </source>
</evidence>
<feature type="compositionally biased region" description="Low complexity" evidence="9">
    <location>
        <begin position="2726"/>
        <end position="2739"/>
    </location>
</feature>
<dbReference type="SMART" id="SM00592">
    <property type="entry name" value="BRK"/>
    <property type="match status" value="1"/>
</dbReference>
<dbReference type="SUPFAM" id="SSF160481">
    <property type="entry name" value="BRK domain-like"/>
    <property type="match status" value="1"/>
</dbReference>
<feature type="compositionally biased region" description="Basic and acidic residues" evidence="9">
    <location>
        <begin position="1708"/>
        <end position="1745"/>
    </location>
</feature>
<feature type="region of interest" description="Disordered" evidence="9">
    <location>
        <begin position="55"/>
        <end position="79"/>
    </location>
</feature>
<keyword evidence="7" id="KW-0539">Nucleus</keyword>
<feature type="region of interest" description="Disordered" evidence="9">
    <location>
        <begin position="2194"/>
        <end position="2228"/>
    </location>
</feature>
<dbReference type="STRING" id="105785.A0A2J7QDE2"/>
<feature type="compositionally biased region" description="Basic and acidic residues" evidence="9">
    <location>
        <begin position="2058"/>
        <end position="2074"/>
    </location>
</feature>
<feature type="region of interest" description="Disordered" evidence="9">
    <location>
        <begin position="1417"/>
        <end position="1443"/>
    </location>
</feature>
<feature type="compositionally biased region" description="Basic residues" evidence="9">
    <location>
        <begin position="1697"/>
        <end position="1707"/>
    </location>
</feature>
<evidence type="ECO:0000259" key="11">
    <source>
        <dbReference type="PROSITE" id="PS51321"/>
    </source>
</evidence>
<evidence type="ECO:0000313" key="12">
    <source>
        <dbReference type="EMBL" id="PNF26608.1"/>
    </source>
</evidence>
<evidence type="ECO:0000256" key="5">
    <source>
        <dbReference type="ARBA" id="ARBA00023015"/>
    </source>
</evidence>
<dbReference type="PROSITE" id="PS51321">
    <property type="entry name" value="TFIIS_CENTRAL"/>
    <property type="match status" value="1"/>
</dbReference>
<keyword evidence="6" id="KW-0804">Transcription</keyword>
<evidence type="ECO:0000256" key="6">
    <source>
        <dbReference type="ARBA" id="ARBA00023163"/>
    </source>
</evidence>
<dbReference type="SUPFAM" id="SSF57903">
    <property type="entry name" value="FYVE/PHD zinc finger"/>
    <property type="match status" value="1"/>
</dbReference>
<feature type="compositionally biased region" description="Acidic residues" evidence="9">
    <location>
        <begin position="978"/>
        <end position="1002"/>
    </location>
</feature>
<feature type="compositionally biased region" description="Acidic residues" evidence="9">
    <location>
        <begin position="474"/>
        <end position="499"/>
    </location>
</feature>
<feature type="compositionally biased region" description="Basic and acidic residues" evidence="9">
    <location>
        <begin position="2743"/>
        <end position="2753"/>
    </location>
</feature>
<dbReference type="InParanoid" id="A0A2J7QDE2"/>
<feature type="compositionally biased region" description="Basic residues" evidence="9">
    <location>
        <begin position="507"/>
        <end position="529"/>
    </location>
</feature>
<dbReference type="SUPFAM" id="SSF46942">
    <property type="entry name" value="Elongation factor TFIIS domain 2"/>
    <property type="match status" value="1"/>
</dbReference>
<feature type="compositionally biased region" description="Basic and acidic residues" evidence="9">
    <location>
        <begin position="1760"/>
        <end position="1792"/>
    </location>
</feature>
<feature type="compositionally biased region" description="Basic and acidic residues" evidence="9">
    <location>
        <begin position="1429"/>
        <end position="1438"/>
    </location>
</feature>
<dbReference type="GO" id="GO:0006351">
    <property type="term" value="P:DNA-templated transcription"/>
    <property type="evidence" value="ECO:0007669"/>
    <property type="project" value="InterPro"/>
</dbReference>
<proteinExistence type="predicted"/>
<evidence type="ECO:0000256" key="7">
    <source>
        <dbReference type="ARBA" id="ARBA00023242"/>
    </source>
</evidence>
<dbReference type="PROSITE" id="PS50016">
    <property type="entry name" value="ZF_PHD_2"/>
    <property type="match status" value="1"/>
</dbReference>
<dbReference type="PANTHER" id="PTHR11477:SF51">
    <property type="entry name" value="PROTEIN PARTNER OF SNF, ISOFORM B"/>
    <property type="match status" value="1"/>
</dbReference>
<dbReference type="CDD" id="cd21541">
    <property type="entry name" value="SPOC_PHF3-like"/>
    <property type="match status" value="1"/>
</dbReference>
<dbReference type="GO" id="GO:0008270">
    <property type="term" value="F:zinc ion binding"/>
    <property type="evidence" value="ECO:0007669"/>
    <property type="project" value="UniProtKB-KW"/>
</dbReference>
<dbReference type="EMBL" id="NEVH01015824">
    <property type="protein sequence ID" value="PNF26608.1"/>
    <property type="molecule type" value="Genomic_DNA"/>
</dbReference>
<gene>
    <name evidence="12" type="ORF">B7P43_G11356</name>
</gene>
<feature type="compositionally biased region" description="Basic and acidic residues" evidence="9">
    <location>
        <begin position="1059"/>
        <end position="1111"/>
    </location>
</feature>
<feature type="region of interest" description="Disordered" evidence="9">
    <location>
        <begin position="1986"/>
        <end position="2146"/>
    </location>
</feature>
<dbReference type="InterPro" id="IPR036575">
    <property type="entry name" value="TFIIS_cen_dom_sf"/>
</dbReference>
<dbReference type="InterPro" id="IPR012921">
    <property type="entry name" value="SPOC_C"/>
</dbReference>
<dbReference type="Pfam" id="PF07500">
    <property type="entry name" value="TFIIS_M"/>
    <property type="match status" value="1"/>
</dbReference>
<dbReference type="PANTHER" id="PTHR11477">
    <property type="entry name" value="TRANSCRIPTION FACTOR S-II ZINC FINGER DOMAIN-CONTAINING PROTEIN"/>
    <property type="match status" value="1"/>
</dbReference>
<feature type="region of interest" description="Disordered" evidence="9">
    <location>
        <begin position="642"/>
        <end position="826"/>
    </location>
</feature>
<sequence>MSSTFVADTTDDHKSDNTLIIIVNNDGTVSVDQETLQNLIANQQNTAVSVVRVGASTQGDDSSQDSNGTCDSQNDGNPHVNLTVEGFYPPSTAQANSSEGPSETLVDSFLEMDPEQLERLETALQSEQAKQILGENVTAMLDMLSVEEETAQLTDSIRMDHCYTNLSPSSAPTTSATPNHQYGPVGSSDTDASDNSFDQEHVRQPIVTSSTPTQQPARTRGRGRGPGRPRKDISAVRSSQSYRGSSRGTGRGIIRTTRGGQLGTVAPGMVMVQQIKPINPPLAPPPSSPSSASLVPLIKPLVITDRRQQITSALTGTTGGQVTVQKQVVAVPVSGESAHLVTLTGAKLGQIMAGGQQRLLIASNRTLQQQQLQKQKRPQLQKQKQQILTSTGPETGVTTTKNEGSQLPAQQDHVSSSVIPGMTVAPGQAKVLVAKMPTIPPQLLGAEPSTGLSEALQEDKLPDNEADFTHFPGQDEENEDLDASEEESDEELDADDEEYVGPGGGSGRRRGRFGAKYRGGNRRMPRGARTRGSGRSWDRGGARGLGKVGAKRRGGRGRGGLGRPEDIERAQRLEAEMAAALAAMDQSPDRESLIKSVGSERVRLDRIDASRIVGKQEGQVENSDLEIGTIKKVVKVYGKGNLKKKLNLSKDAEGKVDEVTETKKTPEKPVTPPSPEKKVPVKSPVRKHSTDVLQPPSATPPSTPTGTEASKIDGRKNYPKRENRKPPAHLAEALGPALFSTPDIIRRVSTGSEQKATASTPEMPPAETKKDARSPSAPNDGVSRVNLPESTETPSVQEEADSVKVSGSTEPEAAFTEDMGTDLQVPEDQSLLDTLHVEATKTEEELLADALLLQQHIGDDASATETESVDVAKPVNSDSSPEEPMSGTDVEESSSEVTSAPPVTTVATKLPASTSVAVTRSTRRRSSNVQEVQPKKDVARTVSQKQQQSRVRERRKSDESKGVQVKGRARSRISETKDAEDDEEDDSEAESSDESWNSEDDPDRLWCICKKPHNNRFMICCDSCEDWFHGKCVGVTKSMGKQMEENGLEWCCPNCNKKKETDGKEQEHDARKQSRTVKEKDIKKSAPKETLHKSGHKESQKELQNDPKEPVNAEEVATSPVQRQQTSVNDGVMYCIVCKKEARPTSIYCSDSCILKHAQESLSLINKEKHVAVGTQATAAQMAHNQTQVSAPRGQNEQQLQQHLGMVPGTGSSSAAAQLPRARPDARVIVFERKTGRLLAGPNAPTAGNLKTWLKDNPTFEVVRPGVMPTTKFYNQKTVGQLKQVQNTKSLLTQSKVVTAQPKSIAFQPKPVAGAVVTTKSQLVSPVGRVHKPVTSTPSVPIAREVSTKNVAKVGQGVKSPTGTSKAINKSAGTVTPVAQGGKPLQVPAVSKVPATSTVKENTVTKSQPPVVTKKIEVKRTSSTSPIEVPKKEEEKPPGPEPIRINVRKTLQELLQSRIQECTDLIVAEEDVQKIALNVEEEMHTYFRDTGIKYKSKYRSLVFNIKDPKNLTLFRKIVDKSVTPFQLVRLSPEELASQELAQWREREAKHQLEMIKKNELDLMALSKTYVMKTHKGEQVIETDESMKMDVPELVDPSAVPDLVSALNNSVSSTVEDTSLEENTEKMKDKGREGKDKEKRKDKSRSSRDRERSRRDDKKRGSRDREHSKDKDGSRHESHRDNSRSERDGRRSGERKSSSKSKHHHHHHGSSERDRDRNRKERRDDELKKDEVQIKKEDLKKSIKEESKVMVDNRIDEEDTKNEVKTENESQTKLESLTEVKVEEDSDLSDREPSSTVTIKTPDINNIDDSSTLGTLDTDKSSGASASVWKGFVNMPDVAKFFTTVQVVSGDSQNLCKDLPDTVDIVGRIVPETVWDYISKMKKSGTKEILVIRLTAANDEEKIPYITLYTYLNTRNRLGVVGNVSKMIKDFYIMPLASHNPVPQVLLPLDGPGFEDYRPHLLLGILVRARRKRLAPELTYVAKVPKRPPPLPSVLETTERSYTPPLPGSGDDIGSLTPPHPPPKLVTSEGFTPPHSPKHTSFGAKKFCSNTDPRLMRKPNQDIGHDGNVSEKQTEELVPSVTVPPATSKFTLSSMDGDEDDDAPYSPGGGVDEDTGESGEDNLLATPKNPSELQRKMEELNRKIEEQKQQIQSISSAIVGTESAGASTVGVTGVEPLQVRSVMQSYMIEPGDEACDPAPAAVSNAEDENEAYSPSRSFTPPPSDSIPFIGAPSDSTASVLSAIPSNISLPSNLSEILASIKKRESDNSSLTTGIGKGINLKEDPIVQNYTSGRSSNVLEATKAEIDDLNYVPQEHEISPPTQESYSPSSVSAVTQFTSSTTATTASLLSPASSAVPALLSLSMPVVHPPSTKTEVNLARDPRQKQTDLTKAATTLSSLSDDDLIKKAMEMELATAAAEKQSTVTNPTLQQPLPPGVDSFPVPPSSAALPPLPAAMKPSPTPVKSLPSGQPLPPGLEDEEYPSYSSSYAPAPPPSQTVAPPHAIQSLVPHQIPPPPINYSVRHPSPGPYHMPPHHYNAPPPSAYNLGPPHVAAPQGGSFSSSYVSAPQVLYGGGTTTKASSKTIEDTGSMLRNKRKFQDVEDDIPDSEKRESSSSGHGRESWDKKVPIPMRGRFNPRGGIRSGGGRFGSRGGGHHLPRGYLRPRGGRNGPSHRTRWGPLTSDDMKLARYDVNIHSEWDSHIKEFEEKQRERTRELKQRERERNRDRSASSSSRSYSCGSRSGKNRNSDKGGDDSS</sequence>
<accession>A0A2J7QDE2</accession>
<dbReference type="CDD" id="cd15552">
    <property type="entry name" value="PHD_PHF3_like"/>
    <property type="match status" value="1"/>
</dbReference>
<feature type="region of interest" description="Disordered" evidence="9">
    <location>
        <begin position="2571"/>
        <end position="2681"/>
    </location>
</feature>
<evidence type="ECO:0000313" key="13">
    <source>
        <dbReference type="Proteomes" id="UP000235965"/>
    </source>
</evidence>